<reference evidence="2" key="2">
    <citation type="submission" date="2022-09" db="EMBL/GenBank/DDBJ databases">
        <title>Biosynthetic gene clusters of Dactylosporangioum fulvum.</title>
        <authorList>
            <person name="Caradec T."/>
        </authorList>
    </citation>
    <scope>NUCLEOTIDE SEQUENCE</scope>
    <source>
        <strain evidence="2">NRRL B-16292</strain>
    </source>
</reference>
<keyword evidence="1" id="KW-1133">Transmembrane helix</keyword>
<keyword evidence="1" id="KW-0812">Transmembrane</keyword>
<feature type="transmembrane region" description="Helical" evidence="1">
    <location>
        <begin position="153"/>
        <end position="172"/>
    </location>
</feature>
<evidence type="ECO:0000313" key="2">
    <source>
        <dbReference type="EMBL" id="UWP86207.1"/>
    </source>
</evidence>
<feature type="transmembrane region" description="Helical" evidence="1">
    <location>
        <begin position="117"/>
        <end position="132"/>
    </location>
</feature>
<protein>
    <recommendedName>
        <fullName evidence="4">DUF4328 domain-containing protein</fullName>
    </recommendedName>
</protein>
<dbReference type="RefSeq" id="WP_259865310.1">
    <property type="nucleotide sequence ID" value="NZ_CP073720.1"/>
</dbReference>
<evidence type="ECO:0008006" key="4">
    <source>
        <dbReference type="Google" id="ProtNLM"/>
    </source>
</evidence>
<keyword evidence="1" id="KW-0472">Membrane</keyword>
<feature type="transmembrane region" description="Helical" evidence="1">
    <location>
        <begin position="54"/>
        <end position="74"/>
    </location>
</feature>
<dbReference type="Proteomes" id="UP001059617">
    <property type="component" value="Chromosome"/>
</dbReference>
<proteinExistence type="predicted"/>
<sequence>MPTLCVRCGAPGYPVPGDGPGPCCARHGGVPSAAEVAALVAGAGPRRPAWWWRVCTWLFVAVTVIHIGLLAVHIRVLRRAVAVAERFVEDPGAITHPDVAAVLDLAQLLANVLRDGLWVYLVLFVLWFATVGREATRLGHDRHAVLRHWTYHLWRITLVPLIVAVVLAGRVLPDDADPAAFRDAVVAAGTTATAFNALRIVALTLVVGYAVVVWRRLGATRRRGASTVP</sequence>
<organism evidence="2 3">
    <name type="scientific">Dactylosporangium fulvum</name>
    <dbReference type="NCBI Taxonomy" id="53359"/>
    <lineage>
        <taxon>Bacteria</taxon>
        <taxon>Bacillati</taxon>
        <taxon>Actinomycetota</taxon>
        <taxon>Actinomycetes</taxon>
        <taxon>Micromonosporales</taxon>
        <taxon>Micromonosporaceae</taxon>
        <taxon>Dactylosporangium</taxon>
    </lineage>
</organism>
<evidence type="ECO:0000256" key="1">
    <source>
        <dbReference type="SAM" id="Phobius"/>
    </source>
</evidence>
<accession>A0ABY5W8K2</accession>
<name>A0ABY5W8K2_9ACTN</name>
<keyword evidence="3" id="KW-1185">Reference proteome</keyword>
<gene>
    <name evidence="2" type="ORF">Dfulv_18975</name>
</gene>
<evidence type="ECO:0000313" key="3">
    <source>
        <dbReference type="Proteomes" id="UP001059617"/>
    </source>
</evidence>
<dbReference type="EMBL" id="CP073720">
    <property type="protein sequence ID" value="UWP86207.1"/>
    <property type="molecule type" value="Genomic_DNA"/>
</dbReference>
<reference evidence="2" key="1">
    <citation type="submission" date="2021-04" db="EMBL/GenBank/DDBJ databases">
        <authorList>
            <person name="Hartkoorn R.C."/>
            <person name="Beaudoing E."/>
            <person name="Hot D."/>
        </authorList>
    </citation>
    <scope>NUCLEOTIDE SEQUENCE</scope>
    <source>
        <strain evidence="2">NRRL B-16292</strain>
    </source>
</reference>
<feature type="transmembrane region" description="Helical" evidence="1">
    <location>
        <begin position="192"/>
        <end position="214"/>
    </location>
</feature>